<dbReference type="InterPro" id="IPR050250">
    <property type="entry name" value="Macrolide_Exporter_MacB"/>
</dbReference>
<reference evidence="10 11" key="1">
    <citation type="submission" date="2020-08" db="EMBL/GenBank/DDBJ databases">
        <title>Genome public.</title>
        <authorList>
            <person name="Liu C."/>
            <person name="Sun Q."/>
        </authorList>
    </citation>
    <scope>NUCLEOTIDE SEQUENCE [LARGE SCALE GENOMIC DNA]</scope>
    <source>
        <strain evidence="10 11">New-7</strain>
    </source>
</reference>
<evidence type="ECO:0000313" key="11">
    <source>
        <dbReference type="Proteomes" id="UP000636891"/>
    </source>
</evidence>
<dbReference type="InterPro" id="IPR025857">
    <property type="entry name" value="MacB_PCD"/>
</dbReference>
<feature type="transmembrane region" description="Helical" evidence="7">
    <location>
        <begin position="280"/>
        <end position="305"/>
    </location>
</feature>
<evidence type="ECO:0000256" key="2">
    <source>
        <dbReference type="ARBA" id="ARBA00022475"/>
    </source>
</evidence>
<name>A0ABR7CPR0_9BACT</name>
<evidence type="ECO:0000256" key="1">
    <source>
        <dbReference type="ARBA" id="ARBA00004651"/>
    </source>
</evidence>
<proteinExistence type="inferred from homology"/>
<comment type="subcellular location">
    <subcellularLocation>
        <location evidence="1">Cell membrane</location>
        <topology evidence="1">Multi-pass membrane protein</topology>
    </subcellularLocation>
</comment>
<organism evidence="10 11">
    <name type="scientific">Alistipes hominis</name>
    <dbReference type="NCBI Taxonomy" id="2763015"/>
    <lineage>
        <taxon>Bacteria</taxon>
        <taxon>Pseudomonadati</taxon>
        <taxon>Bacteroidota</taxon>
        <taxon>Bacteroidia</taxon>
        <taxon>Bacteroidales</taxon>
        <taxon>Rikenellaceae</taxon>
        <taxon>Alistipes</taxon>
    </lineage>
</organism>
<keyword evidence="11" id="KW-1185">Reference proteome</keyword>
<feature type="domain" description="MacB-like periplasmic core" evidence="9">
    <location>
        <begin position="19"/>
        <end position="227"/>
    </location>
</feature>
<comment type="similarity">
    <text evidence="6">Belongs to the ABC-4 integral membrane protein family.</text>
</comment>
<evidence type="ECO:0000259" key="9">
    <source>
        <dbReference type="Pfam" id="PF12704"/>
    </source>
</evidence>
<dbReference type="Pfam" id="PF02687">
    <property type="entry name" value="FtsX"/>
    <property type="match status" value="1"/>
</dbReference>
<gene>
    <name evidence="10" type="ORF">H8S08_11530</name>
</gene>
<evidence type="ECO:0000256" key="6">
    <source>
        <dbReference type="ARBA" id="ARBA00038076"/>
    </source>
</evidence>
<evidence type="ECO:0000259" key="8">
    <source>
        <dbReference type="Pfam" id="PF02687"/>
    </source>
</evidence>
<dbReference type="Proteomes" id="UP000636891">
    <property type="component" value="Unassembled WGS sequence"/>
</dbReference>
<feature type="transmembrane region" description="Helical" evidence="7">
    <location>
        <begin position="325"/>
        <end position="351"/>
    </location>
</feature>
<protein>
    <submittedName>
        <fullName evidence="10">ABC transporter permease</fullName>
    </submittedName>
</protein>
<evidence type="ECO:0000256" key="4">
    <source>
        <dbReference type="ARBA" id="ARBA00022989"/>
    </source>
</evidence>
<evidence type="ECO:0000256" key="3">
    <source>
        <dbReference type="ARBA" id="ARBA00022692"/>
    </source>
</evidence>
<evidence type="ECO:0000256" key="7">
    <source>
        <dbReference type="SAM" id="Phobius"/>
    </source>
</evidence>
<dbReference type="PANTHER" id="PTHR30572">
    <property type="entry name" value="MEMBRANE COMPONENT OF TRANSPORTER-RELATED"/>
    <property type="match status" value="1"/>
</dbReference>
<feature type="transmembrane region" description="Helical" evidence="7">
    <location>
        <begin position="20"/>
        <end position="40"/>
    </location>
</feature>
<dbReference type="RefSeq" id="WP_118655346.1">
    <property type="nucleotide sequence ID" value="NZ_JACOOK010000007.1"/>
</dbReference>
<feature type="domain" description="ABC3 transporter permease C-terminal" evidence="8">
    <location>
        <begin position="284"/>
        <end position="409"/>
    </location>
</feature>
<dbReference type="PANTHER" id="PTHR30572:SF4">
    <property type="entry name" value="ABC TRANSPORTER PERMEASE YTRF"/>
    <property type="match status" value="1"/>
</dbReference>
<evidence type="ECO:0000256" key="5">
    <source>
        <dbReference type="ARBA" id="ARBA00023136"/>
    </source>
</evidence>
<accession>A0ABR7CPR0</accession>
<comment type="caution">
    <text evidence="10">The sequence shown here is derived from an EMBL/GenBank/DDBJ whole genome shotgun (WGS) entry which is preliminary data.</text>
</comment>
<dbReference type="InterPro" id="IPR003838">
    <property type="entry name" value="ABC3_permease_C"/>
</dbReference>
<keyword evidence="2" id="KW-1003">Cell membrane</keyword>
<dbReference type="EMBL" id="JACOOK010000007">
    <property type="protein sequence ID" value="MBC5617639.1"/>
    <property type="molecule type" value="Genomic_DNA"/>
</dbReference>
<dbReference type="Pfam" id="PF12704">
    <property type="entry name" value="MacB_PCD"/>
    <property type="match status" value="1"/>
</dbReference>
<sequence>MREQLQEIASTISRNKLRTFLTGFSVAWGIFMLIVLLGSGNGLRNAMQDSFGDLAVNSMQVYGGRTSMPYKGFQSGRNITPNLDDIQVLTNEFPDQIDQIAASVYHWGANLAYGREYNTANLYGVTPKFPEIKGVRVTAGRFINETDIKERRKVVVLDDMTSKTLFKGADPIGKVIQIDKMGYTVVGLYKGNNYSYTPRIYSPISTVFQIYMANKRDVGDLSFTVKDIRTDEQSKDFKDRLFARLGAAHTFSPDDKSAMYIWDVMENYKQGQMIFNGIALFIWIIGIGTLIAGIVGVSNIMLVTVRERTFEFGIRKAMGAKPSSLVKLVLIESVLITAAFGYIGMIGGVGIMELVNFFMERAAANAPQDSFEMFKNPTLDLSVTLSATLVLIVAGMIAGYVPARRAARIKTIDAMRHNK</sequence>
<keyword evidence="5 7" id="KW-0472">Membrane</keyword>
<evidence type="ECO:0000313" key="10">
    <source>
        <dbReference type="EMBL" id="MBC5617639.1"/>
    </source>
</evidence>
<feature type="transmembrane region" description="Helical" evidence="7">
    <location>
        <begin position="381"/>
        <end position="401"/>
    </location>
</feature>
<keyword evidence="3 7" id="KW-0812">Transmembrane</keyword>
<keyword evidence="4 7" id="KW-1133">Transmembrane helix</keyword>